<protein>
    <submittedName>
        <fullName evidence="2">Helix-turn-helix transcriptional regulator</fullName>
    </submittedName>
</protein>
<reference evidence="2 3" key="1">
    <citation type="journal article" date="2017" name="Int. J. Syst. Evol. Microbiol.">
        <title>Arachidicoccus ginsenosidivorans sp. nov., with ginsenoside-converting activity isolated from ginseng cultivating soil.</title>
        <authorList>
            <person name="Siddiqi M.Z."/>
            <person name="Aslam Z."/>
            <person name="Im W.T."/>
        </authorList>
    </citation>
    <scope>NUCLEOTIDE SEQUENCE [LARGE SCALE GENOMIC DNA]</scope>
    <source>
        <strain evidence="2 3">Gsoil 809</strain>
    </source>
</reference>
<dbReference type="PROSITE" id="PS50943">
    <property type="entry name" value="HTH_CROC1"/>
    <property type="match status" value="1"/>
</dbReference>
<dbReference type="AlphaFoldDB" id="A0A5B8VLL2"/>
<keyword evidence="3" id="KW-1185">Reference proteome</keyword>
<dbReference type="SUPFAM" id="SSF47413">
    <property type="entry name" value="lambda repressor-like DNA-binding domains"/>
    <property type="match status" value="1"/>
</dbReference>
<gene>
    <name evidence="2" type="ORF">FSB73_09900</name>
</gene>
<dbReference type="SMART" id="SM00530">
    <property type="entry name" value="HTH_XRE"/>
    <property type="match status" value="1"/>
</dbReference>
<proteinExistence type="predicted"/>
<name>A0A5B8VLL2_9BACT</name>
<dbReference type="InterPro" id="IPR001387">
    <property type="entry name" value="Cro/C1-type_HTH"/>
</dbReference>
<dbReference type="Proteomes" id="UP000321291">
    <property type="component" value="Chromosome"/>
</dbReference>
<evidence type="ECO:0000259" key="1">
    <source>
        <dbReference type="PROSITE" id="PS50943"/>
    </source>
</evidence>
<accession>A0A5B8VLL2</accession>
<dbReference type="KEGG" id="agi:FSB73_09900"/>
<feature type="domain" description="HTH cro/C1-type" evidence="1">
    <location>
        <begin position="46"/>
        <end position="102"/>
    </location>
</feature>
<dbReference type="InterPro" id="IPR010982">
    <property type="entry name" value="Lambda_DNA-bd_dom_sf"/>
</dbReference>
<dbReference type="Pfam" id="PF01381">
    <property type="entry name" value="HTH_3"/>
    <property type="match status" value="1"/>
</dbReference>
<dbReference type="EMBL" id="CP042434">
    <property type="protein sequence ID" value="QEC71931.1"/>
    <property type="molecule type" value="Genomic_DNA"/>
</dbReference>
<organism evidence="2 3">
    <name type="scientific">Arachidicoccus ginsenosidivorans</name>
    <dbReference type="NCBI Taxonomy" id="496057"/>
    <lineage>
        <taxon>Bacteria</taxon>
        <taxon>Pseudomonadati</taxon>
        <taxon>Bacteroidota</taxon>
        <taxon>Chitinophagia</taxon>
        <taxon>Chitinophagales</taxon>
        <taxon>Chitinophagaceae</taxon>
        <taxon>Arachidicoccus</taxon>
    </lineage>
</organism>
<evidence type="ECO:0000313" key="3">
    <source>
        <dbReference type="Proteomes" id="UP000321291"/>
    </source>
</evidence>
<dbReference type="CDD" id="cd00093">
    <property type="entry name" value="HTH_XRE"/>
    <property type="match status" value="1"/>
</dbReference>
<dbReference type="RefSeq" id="WP_146781430.1">
    <property type="nucleotide sequence ID" value="NZ_CP042434.1"/>
</dbReference>
<dbReference type="GO" id="GO:0003677">
    <property type="term" value="F:DNA binding"/>
    <property type="evidence" value="ECO:0007669"/>
    <property type="project" value="InterPro"/>
</dbReference>
<evidence type="ECO:0000313" key="2">
    <source>
        <dbReference type="EMBL" id="QEC71931.1"/>
    </source>
</evidence>
<dbReference type="OrthoDB" id="770730at2"/>
<sequence length="155" mass="17632">MSKPIINNIKRLEEIVGPIQTSDWLSELEKRAVNRSRRNYSQKIVIRILRELRARNLSKKDFATMLGITPQAINNWMKGEVNFTLETVEKIEDALDVALIEIQVKRSPVKATNNAVSEILPYKLPHQLAKIVPIVSWIGDERSQSGSQILTKSIS</sequence>
<dbReference type="Gene3D" id="1.10.260.40">
    <property type="entry name" value="lambda repressor-like DNA-binding domains"/>
    <property type="match status" value="1"/>
</dbReference>